<dbReference type="GO" id="GO:0009279">
    <property type="term" value="C:cell outer membrane"/>
    <property type="evidence" value="ECO:0007669"/>
    <property type="project" value="UniProtKB-SubCell"/>
</dbReference>
<dbReference type="Gene3D" id="1.25.40.390">
    <property type="match status" value="1"/>
</dbReference>
<name>A0A7G1HSJ4_9BACT</name>
<dbReference type="Pfam" id="PF07980">
    <property type="entry name" value="SusD_RagB"/>
    <property type="match status" value="1"/>
</dbReference>
<reference evidence="9" key="1">
    <citation type="submission" date="2020-07" db="EMBL/GenBank/DDBJ databases">
        <title>Complete genome sequencing of Coprobacter sp. strain 2CBH44.</title>
        <authorList>
            <person name="Sakamoto M."/>
            <person name="Murakami T."/>
            <person name="Mori H."/>
        </authorList>
    </citation>
    <scope>NUCLEOTIDE SEQUENCE [LARGE SCALE GENOMIC DNA]</scope>
    <source>
        <strain evidence="9">2CBH44</strain>
    </source>
</reference>
<feature type="domain" description="SusD-like N-terminal" evidence="7">
    <location>
        <begin position="113"/>
        <end position="235"/>
    </location>
</feature>
<dbReference type="InterPro" id="IPR011990">
    <property type="entry name" value="TPR-like_helical_dom_sf"/>
</dbReference>
<comment type="subcellular location">
    <subcellularLocation>
        <location evidence="1">Cell outer membrane</location>
    </subcellularLocation>
</comment>
<dbReference type="EMBL" id="AP023322">
    <property type="protein sequence ID" value="BCI62576.1"/>
    <property type="molecule type" value="Genomic_DNA"/>
</dbReference>
<evidence type="ECO:0000259" key="6">
    <source>
        <dbReference type="Pfam" id="PF07980"/>
    </source>
</evidence>
<evidence type="ECO:0000259" key="7">
    <source>
        <dbReference type="Pfam" id="PF14322"/>
    </source>
</evidence>
<dbReference type="InterPro" id="IPR012944">
    <property type="entry name" value="SusD_RagB_dom"/>
</dbReference>
<dbReference type="SUPFAM" id="SSF48452">
    <property type="entry name" value="TPR-like"/>
    <property type="match status" value="1"/>
</dbReference>
<sequence>MKISKYIILSGCFLAVIAGCNDNLDIEPLSSVTPEKYLWTEEQLAAYTINYYTSSSYEAGSSSTGGMLDSYGEGDPTKSSYFLDTYTDNSVGKSLDNRYLPGFLRVGDSGGYWTFSNIYKLNYFLETVLPRFKAGEITGNQDNVKHYIGEGFFLRAHEYFFRLRKLGDFPIIKKVLPDDQSVLTEASKRSPRNEVARFILSDLDEAIGLLSNSPVGGKARITKNAALLLKARVALFEATWLKYHAGTSQVPNGPGWPGAEKDYNRGYQYPSGSLENEVDFFLTEAIDASKQVADAFTLTPNNKIIREKSGDAVNPYYDMFAGKDPSSYSEVIMYRLYNSGLKIKHGYNQGVFYGYSKGYTNQFEKAFLMENGLPYYDSDSEYAGDDYVGDTKKKRDWRWRLFMKAPGEVKVIENATAIIKYPDPPEVDKSDYTKSTSTGYLLGKGASYDYNMSVSDETAFVTFRAAEAYLIYMEAYYLKYNSLDDKAKKYWRDLRNRAGVDPDFQKTIDATIMTKEAELDWGAYSHGQIVDATLYNIRRERRCELIGEGFRYDDLIRWRALDQLNGFQLEGCKIWGPMKSLYGDRLVTDQTDPSKNNVSSPSLSEYIRPFQRTTDNNNYYNGLFFCNAHYLSPIAVKHFLLTTSDGKTISTSPIYQNPGWSTTVGEGANLDK</sequence>
<keyword evidence="9" id="KW-1185">Reference proteome</keyword>
<dbReference type="InterPro" id="IPR033985">
    <property type="entry name" value="SusD-like_N"/>
</dbReference>
<evidence type="ECO:0000256" key="4">
    <source>
        <dbReference type="ARBA" id="ARBA00023136"/>
    </source>
</evidence>
<dbReference type="PROSITE" id="PS51257">
    <property type="entry name" value="PROKAR_LIPOPROTEIN"/>
    <property type="match status" value="1"/>
</dbReference>
<dbReference type="RefSeq" id="WP_021929300.1">
    <property type="nucleotide sequence ID" value="NZ_AP023322.1"/>
</dbReference>
<evidence type="ECO:0000256" key="1">
    <source>
        <dbReference type="ARBA" id="ARBA00004442"/>
    </source>
</evidence>
<dbReference type="Pfam" id="PF14322">
    <property type="entry name" value="SusD-like_3"/>
    <property type="match status" value="1"/>
</dbReference>
<dbReference type="Proteomes" id="UP000594042">
    <property type="component" value="Chromosome"/>
</dbReference>
<comment type="similarity">
    <text evidence="2">Belongs to the SusD family.</text>
</comment>
<organism evidence="8 9">
    <name type="scientific">Coprobacter secundus subsp. similis</name>
    <dbReference type="NCBI Taxonomy" id="2751153"/>
    <lineage>
        <taxon>Bacteria</taxon>
        <taxon>Pseudomonadati</taxon>
        <taxon>Bacteroidota</taxon>
        <taxon>Bacteroidia</taxon>
        <taxon>Bacteroidales</taxon>
        <taxon>Barnesiellaceae</taxon>
        <taxon>Coprobacter</taxon>
    </lineage>
</organism>
<evidence type="ECO:0000313" key="8">
    <source>
        <dbReference type="EMBL" id="BCI62576.1"/>
    </source>
</evidence>
<keyword evidence="5" id="KW-0998">Cell outer membrane</keyword>
<evidence type="ECO:0000313" key="9">
    <source>
        <dbReference type="Proteomes" id="UP000594042"/>
    </source>
</evidence>
<keyword evidence="4" id="KW-0472">Membrane</keyword>
<gene>
    <name evidence="8" type="ORF">Cop2CBH44_09290</name>
</gene>
<evidence type="ECO:0000256" key="3">
    <source>
        <dbReference type="ARBA" id="ARBA00022729"/>
    </source>
</evidence>
<proteinExistence type="inferred from homology"/>
<accession>A0A7G1HSJ4</accession>
<evidence type="ECO:0000256" key="2">
    <source>
        <dbReference type="ARBA" id="ARBA00006275"/>
    </source>
</evidence>
<protein>
    <submittedName>
        <fullName evidence="8">Starch-binding protein</fullName>
    </submittedName>
</protein>
<evidence type="ECO:0000256" key="5">
    <source>
        <dbReference type="ARBA" id="ARBA00023237"/>
    </source>
</evidence>
<keyword evidence="3" id="KW-0732">Signal</keyword>
<dbReference type="AlphaFoldDB" id="A0A7G1HSJ4"/>
<dbReference type="KEGG" id="copr:Cop2CBH44_09290"/>
<feature type="domain" description="RagB/SusD" evidence="6">
    <location>
        <begin position="330"/>
        <end position="660"/>
    </location>
</feature>